<evidence type="ECO:0000313" key="3">
    <source>
        <dbReference type="EMBL" id="MSS28910.1"/>
    </source>
</evidence>
<organism evidence="3 4">
    <name type="scientific">Desulfovibrio porci</name>
    <dbReference type="NCBI Taxonomy" id="2605782"/>
    <lineage>
        <taxon>Bacteria</taxon>
        <taxon>Pseudomonadati</taxon>
        <taxon>Thermodesulfobacteriota</taxon>
        <taxon>Desulfovibrionia</taxon>
        <taxon>Desulfovibrionales</taxon>
        <taxon>Desulfovibrionaceae</taxon>
        <taxon>Desulfovibrio</taxon>
    </lineage>
</organism>
<keyword evidence="1" id="KW-0472">Membrane</keyword>
<keyword evidence="1" id="KW-1133">Transmembrane helix</keyword>
<evidence type="ECO:0000313" key="4">
    <source>
        <dbReference type="Proteomes" id="UP000477488"/>
    </source>
</evidence>
<sequence length="271" mass="29634">MKKILFTLVACLLLSVAAHAETLTIGGESISYRVPQGYMAGDKEPYLGMRKFLAGISPKNMQILALYVDEESHKKFMDPQGQRLENYFILSTLRPFADKSLSVKDFVEVKKGVAKAQEQLKTTLKQKINRLLGKAGDGSMSIGDIDTLGVFDSSDTSLSFMAVMDQVSRAGGRREVDKQVVVSSYLLARGKLIIVNQYQILDPAKNMAEQLGAAKVHARKILAELDIKQGVPWISYLDSFLVKVLLAALVGGLVGGLIGWVVKSRKKKAAA</sequence>
<comment type="caution">
    <text evidence="3">The sequence shown here is derived from an EMBL/GenBank/DDBJ whole genome shotgun (WGS) entry which is preliminary data.</text>
</comment>
<keyword evidence="2" id="KW-0732">Signal</keyword>
<feature type="chain" id="PRO_5027011989" evidence="2">
    <location>
        <begin position="21"/>
        <end position="271"/>
    </location>
</feature>
<keyword evidence="4" id="KW-1185">Reference proteome</keyword>
<protein>
    <submittedName>
        <fullName evidence="3">Uncharacterized protein</fullName>
    </submittedName>
</protein>
<name>A0A6L5XNZ0_9BACT</name>
<gene>
    <name evidence="3" type="ORF">FYJ44_12910</name>
</gene>
<keyword evidence="1" id="KW-0812">Transmembrane</keyword>
<dbReference type="EMBL" id="VUMH01000016">
    <property type="protein sequence ID" value="MSS28910.1"/>
    <property type="molecule type" value="Genomic_DNA"/>
</dbReference>
<dbReference type="AlphaFoldDB" id="A0A6L5XNZ0"/>
<feature type="transmembrane region" description="Helical" evidence="1">
    <location>
        <begin position="240"/>
        <end position="262"/>
    </location>
</feature>
<reference evidence="3 4" key="1">
    <citation type="submission" date="2019-09" db="EMBL/GenBank/DDBJ databases">
        <title>In-depth cultivation of the pig gut microbiome towards novel bacterial diversity and tailored functional studies.</title>
        <authorList>
            <person name="Wylensek D."/>
            <person name="Hitch T.C.A."/>
            <person name="Clavel T."/>
        </authorList>
    </citation>
    <scope>NUCLEOTIDE SEQUENCE [LARGE SCALE GENOMIC DNA]</scope>
    <source>
        <strain evidence="3 4">PG-178-WT-4</strain>
    </source>
</reference>
<dbReference type="RefSeq" id="WP_288230658.1">
    <property type="nucleotide sequence ID" value="NZ_JAXELC010000010.1"/>
</dbReference>
<evidence type="ECO:0000256" key="1">
    <source>
        <dbReference type="SAM" id="Phobius"/>
    </source>
</evidence>
<proteinExistence type="predicted"/>
<accession>A0A6L5XNZ0</accession>
<evidence type="ECO:0000256" key="2">
    <source>
        <dbReference type="SAM" id="SignalP"/>
    </source>
</evidence>
<dbReference type="Proteomes" id="UP000477488">
    <property type="component" value="Unassembled WGS sequence"/>
</dbReference>
<feature type="signal peptide" evidence="2">
    <location>
        <begin position="1"/>
        <end position="20"/>
    </location>
</feature>